<feature type="transmembrane region" description="Helical" evidence="7">
    <location>
        <begin position="267"/>
        <end position="288"/>
    </location>
</feature>
<organism evidence="9 10">
    <name type="scientific">Candidatus Reconcilbacillus cellulovorans</name>
    <dbReference type="NCBI Taxonomy" id="1906605"/>
    <lineage>
        <taxon>Bacteria</taxon>
        <taxon>Bacillati</taxon>
        <taxon>Bacillota</taxon>
        <taxon>Bacilli</taxon>
        <taxon>Bacillales</taxon>
        <taxon>Paenibacillaceae</taxon>
        <taxon>Candidatus Reconcilbacillus</taxon>
    </lineage>
</organism>
<evidence type="ECO:0000256" key="2">
    <source>
        <dbReference type="ARBA" id="ARBA00022448"/>
    </source>
</evidence>
<gene>
    <name evidence="9" type="ORF">BLM47_09795</name>
</gene>
<evidence type="ECO:0000313" key="9">
    <source>
        <dbReference type="EMBL" id="PDO09930.1"/>
    </source>
</evidence>
<evidence type="ECO:0000313" key="10">
    <source>
        <dbReference type="Proteomes" id="UP000243688"/>
    </source>
</evidence>
<keyword evidence="5 7" id="KW-1133">Transmembrane helix</keyword>
<keyword evidence="2 7" id="KW-0813">Transport</keyword>
<accession>A0A2A6DYG1</accession>
<dbReference type="InterPro" id="IPR050809">
    <property type="entry name" value="UgpAE/MalFG_permease"/>
</dbReference>
<comment type="caution">
    <text evidence="9">The sequence shown here is derived from an EMBL/GenBank/DDBJ whole genome shotgun (WGS) entry which is preliminary data.</text>
</comment>
<feature type="transmembrane region" description="Helical" evidence="7">
    <location>
        <begin position="106"/>
        <end position="129"/>
    </location>
</feature>
<sequence length="294" mass="32750">MHRVLSHRPTIAVLVAPGMLLFAAMIFFPTAMSFYYGTTDWSGIGDYRRIGLDNYIQILFHDPTFWRSLGHAVLLAAATVFLQHPVAIFVAAVVSNLGRWEKPLRLAMFVPAVISIVVTSKMWAAVFSAQYGLLNRLLDGVGLSAWKHDWLGDPKTAIWAIIFVVMWQGFGYAFLLYYAGLQRIPDELYEAARIDGASTLRLYTRIVVPLLAPVMRVAIVIAVITCLKQMETVFLMTNGGPGDSTQFLGNYLYTKAFSASQFGYGNALSGLFVLICLAVTIALNRWLYRDVGEF</sequence>
<dbReference type="InterPro" id="IPR035906">
    <property type="entry name" value="MetI-like_sf"/>
</dbReference>
<keyword evidence="6 7" id="KW-0472">Membrane</keyword>
<proteinExistence type="inferred from homology"/>
<keyword evidence="4 7" id="KW-0812">Transmembrane</keyword>
<dbReference type="AlphaFoldDB" id="A0A2A6DYG1"/>
<dbReference type="Proteomes" id="UP000243688">
    <property type="component" value="Unassembled WGS sequence"/>
</dbReference>
<dbReference type="GO" id="GO:0005886">
    <property type="term" value="C:plasma membrane"/>
    <property type="evidence" value="ECO:0007669"/>
    <property type="project" value="UniProtKB-SubCell"/>
</dbReference>
<dbReference type="CDD" id="cd06261">
    <property type="entry name" value="TM_PBP2"/>
    <property type="match status" value="1"/>
</dbReference>
<reference evidence="9 10" key="1">
    <citation type="submission" date="2016-12" db="EMBL/GenBank/DDBJ databases">
        <title>Candidatus Reconcilibacillus cellulovorans genome.</title>
        <authorList>
            <person name="Kolinko S."/>
            <person name="Wu Y.-W."/>
            <person name="Tachea F."/>
            <person name="Denzel E."/>
            <person name="Hiras J."/>
            <person name="Baecker N."/>
            <person name="Chan L.J."/>
            <person name="Eichorst S.A."/>
            <person name="Frey D."/>
            <person name="Adams P.D."/>
            <person name="Pray T."/>
            <person name="Tanjore D."/>
            <person name="Petzold C.J."/>
            <person name="Gladden J.M."/>
            <person name="Simmons B.A."/>
            <person name="Singer S.W."/>
        </authorList>
    </citation>
    <scope>NUCLEOTIDE SEQUENCE [LARGE SCALE GENOMIC DNA]</scope>
    <source>
        <strain evidence="9">JTherm</strain>
    </source>
</reference>
<keyword evidence="3" id="KW-1003">Cell membrane</keyword>
<dbReference type="PANTHER" id="PTHR43227">
    <property type="entry name" value="BLL4140 PROTEIN"/>
    <property type="match status" value="1"/>
</dbReference>
<dbReference type="InterPro" id="IPR000515">
    <property type="entry name" value="MetI-like"/>
</dbReference>
<comment type="subcellular location">
    <subcellularLocation>
        <location evidence="1 7">Cell membrane</location>
        <topology evidence="1 7">Multi-pass membrane protein</topology>
    </subcellularLocation>
</comment>
<feature type="domain" description="ABC transmembrane type-1" evidence="8">
    <location>
        <begin position="69"/>
        <end position="283"/>
    </location>
</feature>
<feature type="transmembrane region" description="Helical" evidence="7">
    <location>
        <begin position="157"/>
        <end position="181"/>
    </location>
</feature>
<dbReference type="EMBL" id="MOXJ01000023">
    <property type="protein sequence ID" value="PDO09930.1"/>
    <property type="molecule type" value="Genomic_DNA"/>
</dbReference>
<dbReference type="Gene3D" id="1.10.3720.10">
    <property type="entry name" value="MetI-like"/>
    <property type="match status" value="1"/>
</dbReference>
<evidence type="ECO:0000256" key="5">
    <source>
        <dbReference type="ARBA" id="ARBA00022989"/>
    </source>
</evidence>
<evidence type="ECO:0000256" key="4">
    <source>
        <dbReference type="ARBA" id="ARBA00022692"/>
    </source>
</evidence>
<comment type="similarity">
    <text evidence="7">Belongs to the binding-protein-dependent transport system permease family.</text>
</comment>
<dbReference type="GO" id="GO:0055085">
    <property type="term" value="P:transmembrane transport"/>
    <property type="evidence" value="ECO:0007669"/>
    <property type="project" value="InterPro"/>
</dbReference>
<protein>
    <submittedName>
        <fullName evidence="9">Sugar ABC transporter permease</fullName>
    </submittedName>
</protein>
<feature type="transmembrane region" description="Helical" evidence="7">
    <location>
        <begin position="69"/>
        <end position="94"/>
    </location>
</feature>
<evidence type="ECO:0000256" key="7">
    <source>
        <dbReference type="RuleBase" id="RU363032"/>
    </source>
</evidence>
<dbReference type="Pfam" id="PF00528">
    <property type="entry name" value="BPD_transp_1"/>
    <property type="match status" value="1"/>
</dbReference>
<feature type="transmembrane region" description="Helical" evidence="7">
    <location>
        <begin position="12"/>
        <end position="36"/>
    </location>
</feature>
<evidence type="ECO:0000259" key="8">
    <source>
        <dbReference type="PROSITE" id="PS50928"/>
    </source>
</evidence>
<name>A0A2A6DYG1_9BACL</name>
<dbReference type="SUPFAM" id="SSF161098">
    <property type="entry name" value="MetI-like"/>
    <property type="match status" value="1"/>
</dbReference>
<evidence type="ECO:0000256" key="1">
    <source>
        <dbReference type="ARBA" id="ARBA00004651"/>
    </source>
</evidence>
<evidence type="ECO:0000256" key="6">
    <source>
        <dbReference type="ARBA" id="ARBA00023136"/>
    </source>
</evidence>
<dbReference type="PANTHER" id="PTHR43227:SF8">
    <property type="entry name" value="DIACETYLCHITOBIOSE UPTAKE SYSTEM PERMEASE PROTEIN DASB"/>
    <property type="match status" value="1"/>
</dbReference>
<feature type="transmembrane region" description="Helical" evidence="7">
    <location>
        <begin position="202"/>
        <end position="224"/>
    </location>
</feature>
<evidence type="ECO:0000256" key="3">
    <source>
        <dbReference type="ARBA" id="ARBA00022475"/>
    </source>
</evidence>
<dbReference type="PROSITE" id="PS50928">
    <property type="entry name" value="ABC_TM1"/>
    <property type="match status" value="1"/>
</dbReference>